<name>A0ACB8LQR5_CITSI</name>
<comment type="caution">
    <text evidence="1">The sequence shown here is derived from an EMBL/GenBank/DDBJ whole genome shotgun (WGS) entry which is preliminary data.</text>
</comment>
<protein>
    <submittedName>
        <fullName evidence="1">Homeobox-leucine zipper protein HAT5</fullName>
    </submittedName>
</protein>
<gene>
    <name evidence="1" type="ORF">KPL71_006502</name>
</gene>
<organism evidence="1 2">
    <name type="scientific">Citrus sinensis</name>
    <name type="common">Sweet orange</name>
    <name type="synonym">Citrus aurantium var. sinensis</name>
    <dbReference type="NCBI Taxonomy" id="2711"/>
    <lineage>
        <taxon>Eukaryota</taxon>
        <taxon>Viridiplantae</taxon>
        <taxon>Streptophyta</taxon>
        <taxon>Embryophyta</taxon>
        <taxon>Tracheophyta</taxon>
        <taxon>Spermatophyta</taxon>
        <taxon>Magnoliopsida</taxon>
        <taxon>eudicotyledons</taxon>
        <taxon>Gunneridae</taxon>
        <taxon>Pentapetalae</taxon>
        <taxon>rosids</taxon>
        <taxon>malvids</taxon>
        <taxon>Sapindales</taxon>
        <taxon>Rutaceae</taxon>
        <taxon>Aurantioideae</taxon>
        <taxon>Citrus</taxon>
    </lineage>
</organism>
<keyword evidence="2" id="KW-1185">Reference proteome</keyword>
<sequence length="390" mass="44451">MAGGRMYNQNSSSGGGSGGGTSSLSFLIQSQKGSCSNSQNLDASFLSGPSPSPSPFLGSRSMVSFEDVHLANGSNNRPFFRPFDRDENGDEDFDEYFHQPEKKRRLTVDQVQFLEKSFEVENKLEPERKIQLAKDLGLQPRQVAIWFQNRRARWKTKQLEKDYDVLQNSYNSLKADYDNLFKEKEKLKAEVLKLTDKLQVKEKESKNTELPVVNKQEPPQISEPVADSAASEGKVCKASVVACKQEDISSAKSDIFDSDSPHYTDGVHSSLLETCDSSYVFEPEQSDLSQDEDDSLSKNVLLPPYVFPKLEETEYSDPPTNSCNFGFPIEDHAFWSWISRLALYGIFANHTPPHVRSSRRTRLLFRFPTDYPNQHTWGFNRCHTRVRRRF</sequence>
<evidence type="ECO:0000313" key="1">
    <source>
        <dbReference type="EMBL" id="KAH9775782.1"/>
    </source>
</evidence>
<dbReference type="Proteomes" id="UP000829398">
    <property type="component" value="Chromosome 3"/>
</dbReference>
<proteinExistence type="predicted"/>
<reference evidence="2" key="1">
    <citation type="journal article" date="2023" name="Hortic. Res.">
        <title>A chromosome-level phased genome enabling allele-level studies in sweet orange: a case study on citrus Huanglongbing tolerance.</title>
        <authorList>
            <person name="Wu B."/>
            <person name="Yu Q."/>
            <person name="Deng Z."/>
            <person name="Duan Y."/>
            <person name="Luo F."/>
            <person name="Gmitter F. Jr."/>
        </authorList>
    </citation>
    <scope>NUCLEOTIDE SEQUENCE [LARGE SCALE GENOMIC DNA]</scope>
    <source>
        <strain evidence="2">cv. Valencia</strain>
    </source>
</reference>
<evidence type="ECO:0000313" key="2">
    <source>
        <dbReference type="Proteomes" id="UP000829398"/>
    </source>
</evidence>
<accession>A0ACB8LQR5</accession>
<dbReference type="EMBL" id="CM039172">
    <property type="protein sequence ID" value="KAH9775782.1"/>
    <property type="molecule type" value="Genomic_DNA"/>
</dbReference>
<keyword evidence="1" id="KW-0371">Homeobox</keyword>
<keyword evidence="1" id="KW-0238">DNA-binding</keyword>